<reference evidence="2 3" key="1">
    <citation type="journal article" date="2013" name="Genome Biol.">
        <title>The genome sequence of the most widely cultivated cacao type and its use to identify candidate genes regulating pod color.</title>
        <authorList>
            <person name="Motamayor J.C."/>
            <person name="Mockaitis K."/>
            <person name="Schmutz J."/>
            <person name="Haiminen N."/>
            <person name="Iii D.L."/>
            <person name="Cornejo O."/>
            <person name="Findley S.D."/>
            <person name="Zheng P."/>
            <person name="Utro F."/>
            <person name="Royaert S."/>
            <person name="Saski C."/>
            <person name="Jenkins J."/>
            <person name="Podicheti R."/>
            <person name="Zhao M."/>
            <person name="Scheffler B.E."/>
            <person name="Stack J.C."/>
            <person name="Feltus F.A."/>
            <person name="Mustiga G.M."/>
            <person name="Amores F."/>
            <person name="Phillips W."/>
            <person name="Marelli J.P."/>
            <person name="May G.D."/>
            <person name="Shapiro H."/>
            <person name="Ma J."/>
            <person name="Bustamante C.D."/>
            <person name="Schnell R.J."/>
            <person name="Main D."/>
            <person name="Gilbert D."/>
            <person name="Parida L."/>
            <person name="Kuhn D.N."/>
        </authorList>
    </citation>
    <scope>NUCLEOTIDE SEQUENCE [LARGE SCALE GENOMIC DNA]</scope>
    <source>
        <strain evidence="3">cv. Matina 1-6</strain>
    </source>
</reference>
<gene>
    <name evidence="2" type="ORF">TCM_012904</name>
</gene>
<dbReference type="PANTHER" id="PTHR33325">
    <property type="entry name" value="ZINC FINGER, CCHC-TYPE-RELATED"/>
    <property type="match status" value="1"/>
</dbReference>
<protein>
    <submittedName>
        <fullName evidence="2">Uncharacterized protein</fullName>
    </submittedName>
</protein>
<evidence type="ECO:0000256" key="1">
    <source>
        <dbReference type="SAM" id="MobiDB-lite"/>
    </source>
</evidence>
<dbReference type="OMA" id="WIFVESC"/>
<sequence>MGRPSERVPNPVAGSGQEAPDPVLLVARSGWIFVESCQKGLYRRFSTLFDREIAVVTVVATANVISEQTNELLLKNHDLRLVGLKALPIANASFNKSTNRIKGRERKQWHNPCRGSERLNHPKQLNLSPNHGKGKQPVKKHDEHIYHHYGMVGHWSHTYHMPKHFANIYQAP</sequence>
<dbReference type="EMBL" id="CM001881">
    <property type="protein sequence ID" value="EOY21378.1"/>
    <property type="molecule type" value="Genomic_DNA"/>
</dbReference>
<keyword evidence="3" id="KW-1185">Reference proteome</keyword>
<dbReference type="Gramene" id="EOY21378">
    <property type="protein sequence ID" value="EOY21378"/>
    <property type="gene ID" value="TCM_012904"/>
</dbReference>
<evidence type="ECO:0000313" key="3">
    <source>
        <dbReference type="Proteomes" id="UP000026915"/>
    </source>
</evidence>
<accession>A0A061FWD2</accession>
<evidence type="ECO:0000313" key="2">
    <source>
        <dbReference type="EMBL" id="EOY21378.1"/>
    </source>
</evidence>
<dbReference type="PANTHER" id="PTHR33325:SF11">
    <property type="entry name" value="COLD SHOCK DOMAIN-CONTAINING PROTEIN 4-LIKE"/>
    <property type="match status" value="1"/>
</dbReference>
<organism evidence="2 3">
    <name type="scientific">Theobroma cacao</name>
    <name type="common">Cacao</name>
    <name type="synonym">Cocoa</name>
    <dbReference type="NCBI Taxonomy" id="3641"/>
    <lineage>
        <taxon>Eukaryota</taxon>
        <taxon>Viridiplantae</taxon>
        <taxon>Streptophyta</taxon>
        <taxon>Embryophyta</taxon>
        <taxon>Tracheophyta</taxon>
        <taxon>Spermatophyta</taxon>
        <taxon>Magnoliopsida</taxon>
        <taxon>eudicotyledons</taxon>
        <taxon>Gunneridae</taxon>
        <taxon>Pentapetalae</taxon>
        <taxon>rosids</taxon>
        <taxon>malvids</taxon>
        <taxon>Malvales</taxon>
        <taxon>Malvaceae</taxon>
        <taxon>Byttnerioideae</taxon>
        <taxon>Theobroma</taxon>
    </lineage>
</organism>
<feature type="region of interest" description="Disordered" evidence="1">
    <location>
        <begin position="103"/>
        <end position="138"/>
    </location>
</feature>
<dbReference type="Proteomes" id="UP000026915">
    <property type="component" value="Chromosome 3"/>
</dbReference>
<dbReference type="AlphaFoldDB" id="A0A061FWD2"/>
<proteinExistence type="predicted"/>
<dbReference type="InParanoid" id="A0A061FWD2"/>
<dbReference type="HOGENOM" id="CLU_1558013_0_0_1"/>
<name>A0A061FWD2_THECC</name>